<dbReference type="PROSITE" id="PS51257">
    <property type="entry name" value="PROKAR_LIPOPROTEIN"/>
    <property type="match status" value="1"/>
</dbReference>
<proteinExistence type="predicted"/>
<evidence type="ECO:0000313" key="1">
    <source>
        <dbReference type="EMBL" id="ROV62389.1"/>
    </source>
</evidence>
<evidence type="ECO:0000313" key="2">
    <source>
        <dbReference type="Proteomes" id="UP000278792"/>
    </source>
</evidence>
<dbReference type="RefSeq" id="WP_123780111.1">
    <property type="nucleotide sequence ID" value="NZ_RKIK01000002.1"/>
</dbReference>
<reference evidence="1 2" key="1">
    <citation type="submission" date="2018-11" db="EMBL/GenBank/DDBJ databases">
        <title>Vibrio ponticus strain CAIM 1751 pathogenic for the snapper Lutjanus guttatus.</title>
        <authorList>
            <person name="Soto-Rodriguez S."/>
            <person name="Lozano-Olvera R."/>
            <person name="Gomez-Gil B."/>
        </authorList>
    </citation>
    <scope>NUCLEOTIDE SEQUENCE [LARGE SCALE GENOMIC DNA]</scope>
    <source>
        <strain evidence="1 2">CAIM 1751</strain>
    </source>
</reference>
<evidence type="ECO:0008006" key="3">
    <source>
        <dbReference type="Google" id="ProtNLM"/>
    </source>
</evidence>
<accession>A0A3N3E733</accession>
<dbReference type="EMBL" id="RKIK01000002">
    <property type="protein sequence ID" value="ROV62389.1"/>
    <property type="molecule type" value="Genomic_DNA"/>
</dbReference>
<sequence length="469" mass="50661">MNKWLIAGISVPLLLSGCGGGGEGGGNSSPRPPAVKSYTWQFVQMKSQPQATMNQFCGHSNATVFSVDDSDADSSKWLYTYAVLAPTITAVNVYNSDGSQYTEGNLDEFDIHQSQGTLTFTENDVPDGGYIAVVDEDNVLIVKEDALSDALIKVTQNQGQQACYTAGPLIEDANEKKINVATFSGVSETSIETYIDGKFAKDSGTIKSNLTVLNSDETTLILGYTSSGEVNGYRYVSKSELSNASSSQQNTVNLDQIFDQVSVDFNEPATSTFVGFNISSIRSGFTFDWFNWSALSNTYQVSAPLSSPNKYAAEYKGQLNGWNVEHNSVLDGSSNRIDLDLAAPSASPAFDCSGTFCKFFVSDITSDAVHMSKLEFDVGAAKYTLLSKGSEFIVPKITGIAEPVGSTPLSVSMLMMENANSSMEKAFTVLGNTRNYTPRSDYIDFIAKPSDDLNQQVILKSNTYTIISN</sequence>
<organism evidence="1 2">
    <name type="scientific">Vibrio ponticus</name>
    <dbReference type="NCBI Taxonomy" id="265668"/>
    <lineage>
        <taxon>Bacteria</taxon>
        <taxon>Pseudomonadati</taxon>
        <taxon>Pseudomonadota</taxon>
        <taxon>Gammaproteobacteria</taxon>
        <taxon>Vibrionales</taxon>
        <taxon>Vibrionaceae</taxon>
        <taxon>Vibrio</taxon>
    </lineage>
</organism>
<dbReference type="Proteomes" id="UP000278792">
    <property type="component" value="Unassembled WGS sequence"/>
</dbReference>
<dbReference type="AlphaFoldDB" id="A0A3N3E733"/>
<protein>
    <recommendedName>
        <fullName evidence="3">54K polar flagellar sheath protein A</fullName>
    </recommendedName>
</protein>
<comment type="caution">
    <text evidence="1">The sequence shown here is derived from an EMBL/GenBank/DDBJ whole genome shotgun (WGS) entry which is preliminary data.</text>
</comment>
<name>A0A3N3E733_9VIBR</name>
<gene>
    <name evidence="1" type="ORF">EGH82_01540</name>
</gene>